<protein>
    <submittedName>
        <fullName evidence="5">Uncharacterized protein LOC408696</fullName>
    </submittedName>
</protein>
<dbReference type="OrthoDB" id="7572579at2759"/>
<dbReference type="OMA" id="PRYVDFS"/>
<dbReference type="Proteomes" id="UP000005203">
    <property type="component" value="Linkage group LG2"/>
</dbReference>
<sequence>MNFILIPFFLAANIPVDRPNEWIFGPVYVFNANFSYTVLADVLDEPLLSIHVTTTMRCRPKMIDRLYCSFDGIRVGERNYPEVSILDKSYSFLIEFSPRGVENLRFPTVMEDEGLNTVRNIVKQLSVGTDLRENVNSMPVFFSKERHALGDCPTLFSVFEYENARGQTRDEEEEGKNYKLEILPLPQRRSNSVVVIGKTMESSRCAKLQEPVDGKSELNVKMSKSTSKMHVSDDAFRSRTEMHVKMVNPAQRNFIVQDVSSVELVGIEPAEQPLPLLNYEHVVNLRFKEGIMHNLYMI</sequence>
<evidence type="ECO:0000313" key="5">
    <source>
        <dbReference type="RefSeq" id="XP_397519.1"/>
    </source>
</evidence>
<dbReference type="InterPro" id="IPR015816">
    <property type="entry name" value="Vitellinogen_b-sht_N"/>
</dbReference>
<dbReference type="GO" id="GO:0005319">
    <property type="term" value="F:lipid transporter activity"/>
    <property type="evidence" value="ECO:0007669"/>
    <property type="project" value="InterPro"/>
</dbReference>
<dbReference type="GeneID" id="408696"/>
<dbReference type="KEGG" id="ame:408696"/>
<keyword evidence="1" id="KW-0732">Signal</keyword>
<reference evidence="5" key="2">
    <citation type="submission" date="2025-04" db="UniProtKB">
        <authorList>
            <consortium name="RefSeq"/>
        </authorList>
    </citation>
    <scope>IDENTIFICATION</scope>
    <source>
        <strain evidence="5">DH4</strain>
        <tissue evidence="5">Whole body</tissue>
    </source>
</reference>
<dbReference type="RefSeq" id="XP_397519.1">
    <property type="nucleotide sequence ID" value="XM_397519.7"/>
</dbReference>
<dbReference type="Gene3D" id="2.30.230.10">
    <property type="entry name" value="Lipovitellin, beta-sheet shell regions, chain A"/>
    <property type="match status" value="1"/>
</dbReference>
<evidence type="ECO:0000313" key="4">
    <source>
        <dbReference type="Proteomes" id="UP000005203"/>
    </source>
</evidence>
<gene>
    <name evidence="3" type="primary">408696</name>
    <name evidence="5" type="synonym">LOC408696</name>
</gene>
<dbReference type="SUPFAM" id="SSF56968">
    <property type="entry name" value="Lipovitellin-phosvitin complex, beta-sheet shell regions"/>
    <property type="match status" value="1"/>
</dbReference>
<evidence type="ECO:0000259" key="2">
    <source>
        <dbReference type="Pfam" id="PF01347"/>
    </source>
</evidence>
<organism evidence="3">
    <name type="scientific">Apis mellifera</name>
    <name type="common">Honeybee</name>
    <dbReference type="NCBI Taxonomy" id="7460"/>
    <lineage>
        <taxon>Eukaryota</taxon>
        <taxon>Metazoa</taxon>
        <taxon>Ecdysozoa</taxon>
        <taxon>Arthropoda</taxon>
        <taxon>Hexapoda</taxon>
        <taxon>Insecta</taxon>
        <taxon>Pterygota</taxon>
        <taxon>Neoptera</taxon>
        <taxon>Endopterygota</taxon>
        <taxon>Hymenoptera</taxon>
        <taxon>Apocrita</taxon>
        <taxon>Aculeata</taxon>
        <taxon>Apoidea</taxon>
        <taxon>Anthophila</taxon>
        <taxon>Apidae</taxon>
        <taxon>Apis</taxon>
    </lineage>
</organism>
<dbReference type="EnsemblMetazoa" id="XM_397519">
    <property type="protein sequence ID" value="XP_397519"/>
    <property type="gene ID" value="LOC408696"/>
</dbReference>
<proteinExistence type="predicted"/>
<dbReference type="InterPro" id="IPR001747">
    <property type="entry name" value="Vitellogenin_N"/>
</dbReference>
<keyword evidence="4" id="KW-1185">Reference proteome</keyword>
<accession>A0A7M7RB67</accession>
<accession>A0A8B9B0R6</accession>
<evidence type="ECO:0000256" key="1">
    <source>
        <dbReference type="ARBA" id="ARBA00022729"/>
    </source>
</evidence>
<dbReference type="Pfam" id="PF01347">
    <property type="entry name" value="Vitellogenin_N"/>
    <property type="match status" value="1"/>
</dbReference>
<reference evidence="3" key="1">
    <citation type="submission" date="2021-01" db="UniProtKB">
        <authorList>
            <consortium name="EnsemblMetazoa"/>
        </authorList>
    </citation>
    <scope>IDENTIFICATION</scope>
    <source>
        <strain evidence="3">DH4</strain>
    </source>
</reference>
<dbReference type="AlphaFoldDB" id="A0A7M7RB67"/>
<feature type="domain" description="Vitellogenin" evidence="2">
    <location>
        <begin position="80"/>
        <end position="272"/>
    </location>
</feature>
<name>A0A7M7RB67_APIME</name>
<dbReference type="InterPro" id="IPR015819">
    <property type="entry name" value="Lipid_transp_b-sht_shell"/>
</dbReference>
<evidence type="ECO:0000313" key="3">
    <source>
        <dbReference type="EnsemblMetazoa" id="XP_397519"/>
    </source>
</evidence>